<evidence type="ECO:0000259" key="2">
    <source>
        <dbReference type="Pfam" id="PF06916"/>
    </source>
</evidence>
<protein>
    <recommendedName>
        <fullName evidence="2">DUF1279 domain-containing protein</fullName>
    </recommendedName>
</protein>
<organism evidence="3 4">
    <name type="scientific">Nadsonia fulvescens var. elongata DSM 6958</name>
    <dbReference type="NCBI Taxonomy" id="857566"/>
    <lineage>
        <taxon>Eukaryota</taxon>
        <taxon>Fungi</taxon>
        <taxon>Dikarya</taxon>
        <taxon>Ascomycota</taxon>
        <taxon>Saccharomycotina</taxon>
        <taxon>Dipodascomycetes</taxon>
        <taxon>Dipodascales</taxon>
        <taxon>Dipodascales incertae sedis</taxon>
        <taxon>Nadsonia</taxon>
    </lineage>
</organism>
<feature type="region of interest" description="Disordered" evidence="1">
    <location>
        <begin position="260"/>
        <end position="281"/>
    </location>
</feature>
<dbReference type="InterPro" id="IPR009688">
    <property type="entry name" value="FAM210A/B-like_dom"/>
</dbReference>
<dbReference type="Pfam" id="PF06916">
    <property type="entry name" value="FAM210A-B_dom"/>
    <property type="match status" value="1"/>
</dbReference>
<dbReference type="PANTHER" id="PTHR21377">
    <property type="entry name" value="PROTEIN FAM210B, MITOCHONDRIAL"/>
    <property type="match status" value="1"/>
</dbReference>
<feature type="domain" description="DUF1279" evidence="2">
    <location>
        <begin position="63"/>
        <end position="215"/>
    </location>
</feature>
<dbReference type="GO" id="GO:0005739">
    <property type="term" value="C:mitochondrion"/>
    <property type="evidence" value="ECO:0007669"/>
    <property type="project" value="TreeGrafter"/>
</dbReference>
<dbReference type="EMBL" id="KV454407">
    <property type="protein sequence ID" value="ODQ67477.1"/>
    <property type="molecule type" value="Genomic_DNA"/>
</dbReference>
<accession>A0A1E3PRK9</accession>
<name>A0A1E3PRK9_9ASCO</name>
<dbReference type="AlphaFoldDB" id="A0A1E3PRK9"/>
<proteinExistence type="predicted"/>
<dbReference type="OrthoDB" id="426386at2759"/>
<dbReference type="Proteomes" id="UP000095009">
    <property type="component" value="Unassembled WGS sequence"/>
</dbReference>
<dbReference type="PANTHER" id="PTHR21377:SF0">
    <property type="entry name" value="PROTEIN FAM210B, MITOCHONDRIAL"/>
    <property type="match status" value="1"/>
</dbReference>
<dbReference type="STRING" id="857566.A0A1E3PRK9"/>
<gene>
    <name evidence="3" type="ORF">NADFUDRAFT_81946</name>
</gene>
<dbReference type="InterPro" id="IPR045866">
    <property type="entry name" value="FAM210A/B-like"/>
</dbReference>
<evidence type="ECO:0000256" key="1">
    <source>
        <dbReference type="SAM" id="MobiDB-lite"/>
    </source>
</evidence>
<reference evidence="3 4" key="1">
    <citation type="journal article" date="2016" name="Proc. Natl. Acad. Sci. U.S.A.">
        <title>Comparative genomics of biotechnologically important yeasts.</title>
        <authorList>
            <person name="Riley R."/>
            <person name="Haridas S."/>
            <person name="Wolfe K.H."/>
            <person name="Lopes M.R."/>
            <person name="Hittinger C.T."/>
            <person name="Goeker M."/>
            <person name="Salamov A.A."/>
            <person name="Wisecaver J.H."/>
            <person name="Long T.M."/>
            <person name="Calvey C.H."/>
            <person name="Aerts A.L."/>
            <person name="Barry K.W."/>
            <person name="Choi C."/>
            <person name="Clum A."/>
            <person name="Coughlan A.Y."/>
            <person name="Deshpande S."/>
            <person name="Douglass A.P."/>
            <person name="Hanson S.J."/>
            <person name="Klenk H.-P."/>
            <person name="LaButti K.M."/>
            <person name="Lapidus A."/>
            <person name="Lindquist E.A."/>
            <person name="Lipzen A.M."/>
            <person name="Meier-Kolthoff J.P."/>
            <person name="Ohm R.A."/>
            <person name="Otillar R.P."/>
            <person name="Pangilinan J.L."/>
            <person name="Peng Y."/>
            <person name="Rokas A."/>
            <person name="Rosa C.A."/>
            <person name="Scheuner C."/>
            <person name="Sibirny A.A."/>
            <person name="Slot J.C."/>
            <person name="Stielow J.B."/>
            <person name="Sun H."/>
            <person name="Kurtzman C.P."/>
            <person name="Blackwell M."/>
            <person name="Grigoriev I.V."/>
            <person name="Jeffries T.W."/>
        </authorList>
    </citation>
    <scope>NUCLEOTIDE SEQUENCE [LARGE SCALE GENOMIC DNA]</scope>
    <source>
        <strain evidence="3 4">DSM 6958</strain>
    </source>
</reference>
<sequence length="281" mass="30577">MLSLNLFRQTFRPLVRGLPPRLNKPLAKPQITRLSTPSFRQFSASYFRRNATAPGAKKEKLTLKQLLSKYGYSALGIYFALSMIDLPIIFFGVHSLGQEKVEYVVNEVKAFFGYGPKDDDDKTKPEDSSAAINQQDAATGELQQVSDANFGKIDHADVTVSPDTATATAKDLKAQAKADEDSRYKKILLAEFALAYAIHKSLFFIRLPITAAITPGIVKRLQKMGFNIGKAKAATTTSASSPSMTTPANPNAGGVNYDATASNPKFGHRATKGQKGSSMFM</sequence>
<evidence type="ECO:0000313" key="4">
    <source>
        <dbReference type="Proteomes" id="UP000095009"/>
    </source>
</evidence>
<keyword evidence="4" id="KW-1185">Reference proteome</keyword>
<evidence type="ECO:0000313" key="3">
    <source>
        <dbReference type="EMBL" id="ODQ67477.1"/>
    </source>
</evidence>